<evidence type="ECO:0000256" key="10">
    <source>
        <dbReference type="RuleBase" id="RU364109"/>
    </source>
</evidence>
<dbReference type="Gene3D" id="1.10.1070.11">
    <property type="entry name" value="Phosphatidylinositol 3-/4-kinase, catalytic domain"/>
    <property type="match status" value="1"/>
</dbReference>
<organism evidence="14 15">
    <name type="scientific">Hypsibius exemplaris</name>
    <name type="common">Freshwater tardigrade</name>
    <dbReference type="NCBI Taxonomy" id="2072580"/>
    <lineage>
        <taxon>Eukaryota</taxon>
        <taxon>Metazoa</taxon>
        <taxon>Ecdysozoa</taxon>
        <taxon>Tardigrada</taxon>
        <taxon>Eutardigrada</taxon>
        <taxon>Parachela</taxon>
        <taxon>Hypsibioidea</taxon>
        <taxon>Hypsibiidae</taxon>
        <taxon>Hypsibius</taxon>
    </lineage>
</organism>
<dbReference type="Pfam" id="PF00454">
    <property type="entry name" value="PI3_PI4_kinase"/>
    <property type="match status" value="1"/>
</dbReference>
<keyword evidence="10" id="KW-0723">Serine/threonine-protein kinase</keyword>
<dbReference type="FunFam" id="1.20.120.150:FF:000001">
    <property type="entry name" value="Serine/threonine-protein kinase TOR"/>
    <property type="match status" value="1"/>
</dbReference>
<sequence length="2347" mass="265045">MLSVVIQQFVSGLKSRSDETRFQASKELRRYALSELQELSRDDLSKFLDEFDKHLAEMVNSGDINEKKGAVMAITTLIELDVGCTFPRISRFSSYLRAMLPSIELGITELTAKAVGKLALVSGTYTAEYVEHEVKRCFDWLAAERNESRRYAAVCVLKELGNNCPTFFFQHVQQFFDAIFVAVFDVKPYVRERAAESIRAAIVVTAQRETQEFHKTTWYASCYAEVTLELRSKPTGREERIHGSLLVLCELLRCSNVDAERTRLALEELIRTLVDLDALKGSGSAAARKKSAFGFGGSKDRPPESRDLSLMADAGDYKLYESNACKELILNDFEKICADVMNQRNHKSGHIQSAVLQLMPRLASITAEPGKPGFFARTCLPEAVIYILNNVKRDRQQAFFTIGFLAMAVGDGIRPQLPKIMDFLRTALRPKEGSAAAKKRSTAPPDDPAYICLCMLARSVGIRMADELEDILDAILAGQLRPPLVAALKEICTAVPAMRNRIQEGLLKILSLILLHRQLQHPGAPKDASADRPPTVDDVSTTVLALRTLGNFDFEGASTGHSLIPFVQYCAEHFIRSENREIRAEAVSTCTKVLAPIIRSSMRPPNHFTSPAIFGVASDVLKKLLVVGITDPVSDIRLCVMSSLDFNFDIHIAQAENLSCLCFALNDEVFEVREIAMQILGRLSSLNPAYVMPILRKVLIQLLNELEYSGVNKNREQSAKLLGHLISTAPALMRSYAEPILKALVNKLDDEDCSNAVVINILMAIGELARISCMTSSREIKKRSDEILKIIMKILQDPTSSPKREVALWTLGKLVESTGCAIEPYNKFPMLLEVLIGFLKNEQSPTLRRETMRVLGLLGALDPYVHKVNLGVIETGADASSPVVGQPEPIATADGGQDASQIHEVLISMSSHHTTVVQSVHFIFKSLGIKCVPYIPQVVPVLLNVARSSTDMVFREFLLTQLGQLVGIVQQHLRPFLPALVNLIKEFWTSSPAVQFKLLDQRDVPVAIKRQVLDVIEGLADSNDLSEYCGLIVHPLCRLLDNHSDLHTPTMEALSALLSQLDRKFIVFIPLVQGAMARNRVTHRKYDLLVAQLRNGFSTLPDEGTSRSRRYYQGSRISRPTGEPADSAAMKSLDVGVGSLRRAWSTARCASKDDWIEWLRRLGLELLKESPSPALRSCWALAQSHPVVAKELFNAAFVSCWTELTEHQQDELIKGLEEALKRQDVPEITQTLLNLAEFMEHCEKGPLPLDPPLLAELAIRCRAYAKALHYKENEFRTSGSQDPKVLESLISINNKLQQPEAASGVLGYATQRSGNTELKESWYEKLHQWDSALVAYERKLEQNPGDEELLLGRMRCLEALGDWQHLHQLAQDQWPKMDNNVKSKMARMASAAAWGLNRWETMEEYVCHIPRDSLDGAFYRAVLALHQDQFPYAQSLIDKARDLLDSDLTSMVGESYSRAYGSMIFTQQLAELEEVTQFKLYAERRQTIRETWWKRLMGCQRVVEDWHHILQVRGLVQTPQEDMRVWLKFASLCRKSNHMALAQRVLGNLLGCDQRRQTSWNPVPDNKPALFYAVMKFMWNSNAVNDKTEAYRQMNQFVRTKGMLTADMEFNKLIARCYLKLGEWQEQMNERSISQDEKVIPHLRDGATDPSNYKAWHAWASMNFEAVLFYKHRSQIAQGGGAGGGRIRRPAVHCIGPQWPRLGHSPFLTLWFDYGHVQDVHDTLLDQLKSIQIENWLQVIPQLIARIDTPRKLVAKLICQLLNDIGRIHPQALVYPLTVASKATVPARKEAADRMLKTMREHSSNLVNQALMVSEELIRVAILWHEMWHEALEEASRQYFGEHNVKGMLATLEPLHQLLDSGPQTLKETSFQQAYGRDLAEAHEWCKKYERTGNLKELTHAWDLYYHVFRRISKQLPQLTSLELQYVSPRLMGCRDLELAVPGTYDPGHPVVRIAEVQGQVQVITSKQRPRKICIKGSNGKDYTFLLKGHEDLRQDERVMQLFGLVNSLLMDNPGTARKNLTIQRYAVIPLSPNSGLLGWVPHCDTLHALVRDYREKKKILLNIEHRIMLRMAPDYDHLTLMQKVEVFEHALENTNGDDLAKVLWLKSPSSEDWFERRTNYTRSLSTMSMVGYVLGLGDRHPSNLMMHRLSGKILHIDFGDCFEVAMHREKFPEKIPFRLTRMLVNAMEVTGIEGNFRSTCENVMTVLRNNKDSVLAVLEAFVYDPLFNWRLLDAKKASQFRSGESLASSFMGGTDGDDLSLRYDPSPVGSLRYYSSDAGSVDGESTQPDAVNKKAVAILNRVRDKLGGRDFMRDAIEVPKQVDLLIGKATSHENLCQCYIGWCPFW</sequence>
<evidence type="ECO:0000259" key="11">
    <source>
        <dbReference type="PROSITE" id="PS50290"/>
    </source>
</evidence>
<accession>A0A1W0WKM0</accession>
<dbReference type="GO" id="GO:0044877">
    <property type="term" value="F:protein-containing complex binding"/>
    <property type="evidence" value="ECO:0007669"/>
    <property type="project" value="InterPro"/>
</dbReference>
<dbReference type="SMART" id="SM01343">
    <property type="entry name" value="FATC"/>
    <property type="match status" value="1"/>
</dbReference>
<dbReference type="Proteomes" id="UP000192578">
    <property type="component" value="Unassembled WGS sequence"/>
</dbReference>
<dbReference type="CDD" id="cd05169">
    <property type="entry name" value="PIKKc_TOR"/>
    <property type="match status" value="1"/>
</dbReference>
<evidence type="ECO:0000256" key="8">
    <source>
        <dbReference type="ARBA" id="ARBA00047899"/>
    </source>
</evidence>
<keyword evidence="3" id="KW-0677">Repeat</keyword>
<dbReference type="OrthoDB" id="2250022at2759"/>
<dbReference type="Pfam" id="PF08771">
    <property type="entry name" value="FRB_dom"/>
    <property type="match status" value="1"/>
</dbReference>
<keyword evidence="15" id="KW-1185">Reference proteome</keyword>
<dbReference type="InterPro" id="IPR018936">
    <property type="entry name" value="PI3/4_kinase_CS"/>
</dbReference>
<evidence type="ECO:0000256" key="5">
    <source>
        <dbReference type="ARBA" id="ARBA00022777"/>
    </source>
</evidence>
<dbReference type="PROSITE" id="PS50290">
    <property type="entry name" value="PI3_4_KINASE_3"/>
    <property type="match status" value="1"/>
</dbReference>
<keyword evidence="6 10" id="KW-0067">ATP-binding</keyword>
<evidence type="ECO:0000256" key="7">
    <source>
        <dbReference type="ARBA" id="ARBA00023306"/>
    </source>
</evidence>
<dbReference type="InterPro" id="IPR024585">
    <property type="entry name" value="mTOR_dom"/>
</dbReference>
<reference evidence="15" key="1">
    <citation type="submission" date="2017-01" db="EMBL/GenBank/DDBJ databases">
        <title>Comparative genomics of anhydrobiosis in the tardigrade Hypsibius dujardini.</title>
        <authorList>
            <person name="Yoshida Y."/>
            <person name="Koutsovoulos G."/>
            <person name="Laetsch D."/>
            <person name="Stevens L."/>
            <person name="Kumar S."/>
            <person name="Horikawa D."/>
            <person name="Ishino K."/>
            <person name="Komine S."/>
            <person name="Tomita M."/>
            <person name="Blaxter M."/>
            <person name="Arakawa K."/>
        </authorList>
    </citation>
    <scope>NUCLEOTIDE SEQUENCE [LARGE SCALE GENOMIC DNA]</scope>
    <source>
        <strain evidence="15">Z151</strain>
    </source>
</reference>
<evidence type="ECO:0000256" key="2">
    <source>
        <dbReference type="ARBA" id="ARBA00022679"/>
    </source>
</evidence>
<name>A0A1W0WKM0_HYPEX</name>
<dbReference type="GO" id="GO:0045893">
    <property type="term" value="P:positive regulation of DNA-templated transcription"/>
    <property type="evidence" value="ECO:0007669"/>
    <property type="project" value="UniProtKB-ARBA"/>
</dbReference>
<dbReference type="SUPFAM" id="SSF47212">
    <property type="entry name" value="FKBP12-rapamycin-binding domain of FKBP-rapamycin-associated protein (FRAP)"/>
    <property type="match status" value="1"/>
</dbReference>
<dbReference type="PANTHER" id="PTHR11139:SF9">
    <property type="entry name" value="SERINE_THREONINE-PROTEIN KINASE MTOR"/>
    <property type="match status" value="1"/>
</dbReference>
<comment type="catalytic activity">
    <reaction evidence="9">
        <text>L-seryl-[protein] + ATP = O-phospho-L-seryl-[protein] + ADP + H(+)</text>
        <dbReference type="Rhea" id="RHEA:17989"/>
        <dbReference type="Rhea" id="RHEA-COMP:9863"/>
        <dbReference type="Rhea" id="RHEA-COMP:11604"/>
        <dbReference type="ChEBI" id="CHEBI:15378"/>
        <dbReference type="ChEBI" id="CHEBI:29999"/>
        <dbReference type="ChEBI" id="CHEBI:30616"/>
        <dbReference type="ChEBI" id="CHEBI:83421"/>
        <dbReference type="ChEBI" id="CHEBI:456216"/>
        <dbReference type="EC" id="2.7.11.1"/>
    </reaction>
</comment>
<feature type="domain" description="FAT" evidence="12">
    <location>
        <begin position="1253"/>
        <end position="1783"/>
    </location>
</feature>
<dbReference type="InterPro" id="IPR057564">
    <property type="entry name" value="HEAT_ATR"/>
</dbReference>
<dbReference type="Pfam" id="PF02260">
    <property type="entry name" value="FATC"/>
    <property type="match status" value="1"/>
</dbReference>
<dbReference type="InterPro" id="IPR003152">
    <property type="entry name" value="FATC_dom"/>
</dbReference>
<evidence type="ECO:0000313" key="15">
    <source>
        <dbReference type="Proteomes" id="UP000192578"/>
    </source>
</evidence>
<dbReference type="Gene3D" id="1.25.10.10">
    <property type="entry name" value="Leucine-rich Repeat Variant"/>
    <property type="match status" value="4"/>
</dbReference>
<comment type="catalytic activity">
    <reaction evidence="8 10">
        <text>L-threonyl-[protein] + ATP = O-phospho-L-threonyl-[protein] + ADP + H(+)</text>
        <dbReference type="Rhea" id="RHEA:46608"/>
        <dbReference type="Rhea" id="RHEA-COMP:11060"/>
        <dbReference type="Rhea" id="RHEA-COMP:11605"/>
        <dbReference type="ChEBI" id="CHEBI:15378"/>
        <dbReference type="ChEBI" id="CHEBI:30013"/>
        <dbReference type="ChEBI" id="CHEBI:30616"/>
        <dbReference type="ChEBI" id="CHEBI:61977"/>
        <dbReference type="ChEBI" id="CHEBI:456216"/>
        <dbReference type="EC" id="2.7.11.1"/>
    </reaction>
</comment>
<evidence type="ECO:0000256" key="4">
    <source>
        <dbReference type="ARBA" id="ARBA00022741"/>
    </source>
</evidence>
<dbReference type="GO" id="GO:0106310">
    <property type="term" value="F:protein serine kinase activity"/>
    <property type="evidence" value="ECO:0007669"/>
    <property type="project" value="RHEA"/>
</dbReference>
<dbReference type="InterPro" id="IPR016024">
    <property type="entry name" value="ARM-type_fold"/>
</dbReference>
<comment type="caution">
    <text evidence="14">The sequence shown here is derived from an EMBL/GenBank/DDBJ whole genome shotgun (WGS) entry which is preliminary data.</text>
</comment>
<dbReference type="Pfam" id="PF11865">
    <property type="entry name" value="mTOR_dom"/>
    <property type="match status" value="1"/>
</dbReference>
<dbReference type="InterPro" id="IPR026683">
    <property type="entry name" value="TOR_cat"/>
</dbReference>
<dbReference type="Pfam" id="PF23593">
    <property type="entry name" value="HEAT_ATR"/>
    <property type="match status" value="1"/>
</dbReference>
<dbReference type="GO" id="GO:0005634">
    <property type="term" value="C:nucleus"/>
    <property type="evidence" value="ECO:0007669"/>
    <property type="project" value="TreeGrafter"/>
</dbReference>
<dbReference type="FunFam" id="3.30.1010.10:FF:000004">
    <property type="entry name" value="Serine/threonine-protein kinase TOR"/>
    <property type="match status" value="1"/>
</dbReference>
<proteinExistence type="inferred from homology"/>
<dbReference type="GO" id="GO:0005524">
    <property type="term" value="F:ATP binding"/>
    <property type="evidence" value="ECO:0007669"/>
    <property type="project" value="UniProtKB-KW"/>
</dbReference>
<dbReference type="GO" id="GO:0031931">
    <property type="term" value="C:TORC1 complex"/>
    <property type="evidence" value="ECO:0007669"/>
    <property type="project" value="UniProtKB-ARBA"/>
</dbReference>
<dbReference type="GO" id="GO:0031932">
    <property type="term" value="C:TORC2 complex"/>
    <property type="evidence" value="ECO:0007669"/>
    <property type="project" value="TreeGrafter"/>
</dbReference>
<feature type="domain" description="FATC" evidence="13">
    <location>
        <begin position="2315"/>
        <end position="2347"/>
    </location>
</feature>
<dbReference type="Pfam" id="PF02259">
    <property type="entry name" value="FAT"/>
    <property type="match status" value="1"/>
</dbReference>
<evidence type="ECO:0000256" key="1">
    <source>
        <dbReference type="ARBA" id="ARBA00011031"/>
    </source>
</evidence>
<dbReference type="PROSITE" id="PS51189">
    <property type="entry name" value="FAT"/>
    <property type="match status" value="1"/>
</dbReference>
<dbReference type="SMART" id="SM00146">
    <property type="entry name" value="PI3Kc"/>
    <property type="match status" value="1"/>
</dbReference>
<gene>
    <name evidence="14" type="ORF">BV898_10158</name>
</gene>
<dbReference type="Gene3D" id="3.30.1010.10">
    <property type="entry name" value="Phosphatidylinositol 3-kinase Catalytic Subunit, Chain A, domain 4"/>
    <property type="match status" value="1"/>
</dbReference>
<evidence type="ECO:0000256" key="3">
    <source>
        <dbReference type="ARBA" id="ARBA00022737"/>
    </source>
</evidence>
<protein>
    <recommendedName>
        <fullName evidence="10">Serine/threonine-protein kinase TOR</fullName>
        <ecNumber evidence="10">2.7.11.1</ecNumber>
    </recommendedName>
</protein>
<dbReference type="SUPFAM" id="SSF56112">
    <property type="entry name" value="Protein kinase-like (PK-like)"/>
    <property type="match status" value="1"/>
</dbReference>
<dbReference type="SMART" id="SM01345">
    <property type="entry name" value="Rapamycin_bind"/>
    <property type="match status" value="1"/>
</dbReference>
<keyword evidence="5 10" id="KW-0418">Kinase</keyword>
<dbReference type="GO" id="GO:0045787">
    <property type="term" value="P:positive regulation of cell cycle"/>
    <property type="evidence" value="ECO:0007669"/>
    <property type="project" value="UniProtKB-ARBA"/>
</dbReference>
<dbReference type="InterPro" id="IPR003151">
    <property type="entry name" value="PIK-rel_kinase_FAT"/>
</dbReference>
<dbReference type="GO" id="GO:0004674">
    <property type="term" value="F:protein serine/threonine kinase activity"/>
    <property type="evidence" value="ECO:0007669"/>
    <property type="project" value="UniProtKB-KW"/>
</dbReference>
<dbReference type="GO" id="GO:0045930">
    <property type="term" value="P:negative regulation of mitotic cell cycle"/>
    <property type="evidence" value="ECO:0007669"/>
    <property type="project" value="UniProtKB-ARBA"/>
</dbReference>
<dbReference type="Gene3D" id="1.25.40.10">
    <property type="entry name" value="Tetratricopeptide repeat domain"/>
    <property type="match status" value="1"/>
</dbReference>
<dbReference type="InterPro" id="IPR014009">
    <property type="entry name" value="PIK_FAT"/>
</dbReference>
<dbReference type="Gene3D" id="1.20.120.150">
    <property type="entry name" value="FKBP12-rapamycin binding domain"/>
    <property type="match status" value="1"/>
</dbReference>
<keyword evidence="4 10" id="KW-0547">Nucleotide-binding</keyword>
<dbReference type="InterPro" id="IPR011990">
    <property type="entry name" value="TPR-like_helical_dom_sf"/>
</dbReference>
<feature type="domain" description="PI3K/PI4K catalytic" evidence="11">
    <location>
        <begin position="1957"/>
        <end position="2270"/>
    </location>
</feature>
<dbReference type="InterPro" id="IPR000403">
    <property type="entry name" value="PI3/4_kinase_cat_dom"/>
</dbReference>
<dbReference type="PROSITE" id="PS00915">
    <property type="entry name" value="PI3_4_KINASE_1"/>
    <property type="match status" value="1"/>
</dbReference>
<dbReference type="InterPro" id="IPR036738">
    <property type="entry name" value="FRB_sf"/>
</dbReference>
<evidence type="ECO:0000256" key="6">
    <source>
        <dbReference type="ARBA" id="ARBA00022840"/>
    </source>
</evidence>
<dbReference type="InterPro" id="IPR050517">
    <property type="entry name" value="DDR_Repair_Kinase"/>
</dbReference>
<dbReference type="EC" id="2.7.11.1" evidence="10"/>
<dbReference type="GO" id="GO:0016242">
    <property type="term" value="P:negative regulation of macroautophagy"/>
    <property type="evidence" value="ECO:0007669"/>
    <property type="project" value="TreeGrafter"/>
</dbReference>
<evidence type="ECO:0000256" key="9">
    <source>
        <dbReference type="ARBA" id="ARBA00048679"/>
    </source>
</evidence>
<dbReference type="PROSITE" id="PS51190">
    <property type="entry name" value="FATC"/>
    <property type="match status" value="1"/>
</dbReference>
<dbReference type="InterPro" id="IPR036940">
    <property type="entry name" value="PI3/4_kinase_cat_sf"/>
</dbReference>
<keyword evidence="2 10" id="KW-0808">Transferase</keyword>
<dbReference type="GO" id="GO:0005737">
    <property type="term" value="C:cytoplasm"/>
    <property type="evidence" value="ECO:0007669"/>
    <property type="project" value="TreeGrafter"/>
</dbReference>
<dbReference type="GO" id="GO:2000243">
    <property type="term" value="P:positive regulation of reproductive process"/>
    <property type="evidence" value="ECO:0007669"/>
    <property type="project" value="UniProtKB-ARBA"/>
</dbReference>
<comment type="similarity">
    <text evidence="1 10">Belongs to the PI3/PI4-kinase family.</text>
</comment>
<dbReference type="SMART" id="SM01346">
    <property type="entry name" value="DUF3385"/>
    <property type="match status" value="1"/>
</dbReference>
<dbReference type="InterPro" id="IPR011009">
    <property type="entry name" value="Kinase-like_dom_sf"/>
</dbReference>
<dbReference type="GO" id="GO:0038202">
    <property type="term" value="P:TORC1 signaling"/>
    <property type="evidence" value="ECO:0007669"/>
    <property type="project" value="TreeGrafter"/>
</dbReference>
<dbReference type="InterPro" id="IPR009076">
    <property type="entry name" value="FRB_dom"/>
</dbReference>
<dbReference type="PANTHER" id="PTHR11139">
    <property type="entry name" value="ATAXIA TELANGIECTASIA MUTATED ATM -RELATED"/>
    <property type="match status" value="1"/>
</dbReference>
<keyword evidence="7" id="KW-0131">Cell cycle</keyword>
<evidence type="ECO:0000313" key="14">
    <source>
        <dbReference type="EMBL" id="OQV15683.1"/>
    </source>
</evidence>
<dbReference type="EMBL" id="MTYJ01000085">
    <property type="protein sequence ID" value="OQV15683.1"/>
    <property type="molecule type" value="Genomic_DNA"/>
</dbReference>
<dbReference type="SUPFAM" id="SSF48371">
    <property type="entry name" value="ARM repeat"/>
    <property type="match status" value="1"/>
</dbReference>
<evidence type="ECO:0000259" key="13">
    <source>
        <dbReference type="PROSITE" id="PS51190"/>
    </source>
</evidence>
<dbReference type="GO" id="GO:0010605">
    <property type="term" value="P:negative regulation of macromolecule metabolic process"/>
    <property type="evidence" value="ECO:0007669"/>
    <property type="project" value="UniProtKB-ARBA"/>
</dbReference>
<dbReference type="FunFam" id="1.10.1070.11:FF:000007">
    <property type="entry name" value="Serine/threonine-protein kinase TOR"/>
    <property type="match status" value="1"/>
</dbReference>
<evidence type="ECO:0000259" key="12">
    <source>
        <dbReference type="PROSITE" id="PS51189"/>
    </source>
</evidence>
<dbReference type="InterPro" id="IPR011989">
    <property type="entry name" value="ARM-like"/>
</dbReference>